<feature type="compositionally biased region" description="Basic residues" evidence="1">
    <location>
        <begin position="56"/>
        <end position="69"/>
    </location>
</feature>
<name>A0A808FJ82_XANCI</name>
<evidence type="ECO:0000313" key="2">
    <source>
        <dbReference type="EMBL" id="ATS89875.1"/>
    </source>
</evidence>
<organism evidence="2">
    <name type="scientific">Xanthomonas citri pv. phaseoli var. fuscans</name>
    <dbReference type="NCBI Taxonomy" id="473423"/>
    <lineage>
        <taxon>Bacteria</taxon>
        <taxon>Pseudomonadati</taxon>
        <taxon>Pseudomonadota</taxon>
        <taxon>Gammaproteobacteria</taxon>
        <taxon>Lysobacterales</taxon>
        <taxon>Lysobacteraceae</taxon>
        <taxon>Xanthomonas</taxon>
    </lineage>
</organism>
<accession>A0A808FJ82</accession>
<reference evidence="2" key="1">
    <citation type="journal article" date="2017" name="BMC Genomics">
        <title>Xanthomonas adaptation to common bean is associated with horizontal transfers of genes encoding TAL effectors.</title>
        <authorList>
            <person name="Ruh M."/>
            <person name="Briand M."/>
            <person name="Bonneau S."/>
            <person name="Jacques M.A."/>
            <person name="Chen N.W.G."/>
        </authorList>
    </citation>
    <scope>NUCLEOTIDE SEQUENCE [LARGE SCALE GENOMIC DNA]</scope>
    <source>
        <strain evidence="2">CFBP6167</strain>
    </source>
</reference>
<gene>
    <name evidence="2" type="ORF">XcfCFBP6167P_17590</name>
</gene>
<dbReference type="EMBL" id="CP021018">
    <property type="protein sequence ID" value="ATS89875.1"/>
    <property type="molecule type" value="Genomic_DNA"/>
</dbReference>
<dbReference type="AlphaFoldDB" id="A0A808FJ82"/>
<sequence>MNAATELTGTYLQRVLRRWAGKGPQQTRRPHTLQAKQLMIAGYVLSGTSASASVSRRSKRNPQHRRSRL</sequence>
<feature type="region of interest" description="Disordered" evidence="1">
    <location>
        <begin position="48"/>
        <end position="69"/>
    </location>
</feature>
<evidence type="ECO:0000256" key="1">
    <source>
        <dbReference type="SAM" id="MobiDB-lite"/>
    </source>
</evidence>
<protein>
    <submittedName>
        <fullName evidence="2">Uncharacterized protein</fullName>
    </submittedName>
</protein>
<proteinExistence type="predicted"/>